<dbReference type="GO" id="GO:0005524">
    <property type="term" value="F:ATP binding"/>
    <property type="evidence" value="ECO:0007669"/>
    <property type="project" value="UniProtKB-KW"/>
</dbReference>
<reference evidence="27" key="1">
    <citation type="submission" date="2025-08" db="UniProtKB">
        <authorList>
            <consortium name="Ensembl"/>
        </authorList>
    </citation>
    <scope>IDENTIFICATION</scope>
</reference>
<keyword evidence="4" id="KW-0813">Transport</keyword>
<keyword evidence="16" id="KW-0333">Golgi apparatus</keyword>
<evidence type="ECO:0000256" key="11">
    <source>
        <dbReference type="ARBA" id="ARBA00022777"/>
    </source>
</evidence>
<evidence type="ECO:0000256" key="24">
    <source>
        <dbReference type="ARBA" id="ARBA00082327"/>
    </source>
</evidence>
<proteinExistence type="predicted"/>
<dbReference type="InterPro" id="IPR011009">
    <property type="entry name" value="Kinase-like_dom_sf"/>
</dbReference>
<feature type="domain" description="Protein kinase" evidence="26">
    <location>
        <begin position="488"/>
        <end position="843"/>
    </location>
</feature>
<dbReference type="GO" id="GO:0001503">
    <property type="term" value="P:ossification"/>
    <property type="evidence" value="ECO:0007669"/>
    <property type="project" value="UniProtKB-KW"/>
</dbReference>
<dbReference type="FunFam" id="1.10.510.10:FF:000552">
    <property type="entry name" value="extracellular tyrosine-protein kinase PKDCC isoform X5"/>
    <property type="match status" value="1"/>
</dbReference>
<evidence type="ECO:0000259" key="26">
    <source>
        <dbReference type="PROSITE" id="PS50011"/>
    </source>
</evidence>
<comment type="catalytic activity">
    <reaction evidence="19">
        <text>L-tyrosyl-[protein] + ATP = O-phospho-L-tyrosyl-[protein] + ADP + H(+)</text>
        <dbReference type="Rhea" id="RHEA:10596"/>
        <dbReference type="Rhea" id="RHEA-COMP:10136"/>
        <dbReference type="Rhea" id="RHEA-COMP:20101"/>
        <dbReference type="ChEBI" id="CHEBI:15378"/>
        <dbReference type="ChEBI" id="CHEBI:30616"/>
        <dbReference type="ChEBI" id="CHEBI:46858"/>
        <dbReference type="ChEBI" id="CHEBI:61978"/>
        <dbReference type="ChEBI" id="CHEBI:456216"/>
        <dbReference type="EC" id="2.7.10.2"/>
    </reaction>
    <physiologicalReaction direction="left-to-right" evidence="19">
        <dbReference type="Rhea" id="RHEA:10597"/>
    </physiologicalReaction>
</comment>
<keyword evidence="17" id="KW-0829">Tyrosine-protein kinase</keyword>
<evidence type="ECO:0000256" key="12">
    <source>
        <dbReference type="ARBA" id="ARBA00022782"/>
    </source>
</evidence>
<organism evidence="27 28">
    <name type="scientific">Sus scrofa</name>
    <name type="common">Pig</name>
    <dbReference type="NCBI Taxonomy" id="9823"/>
    <lineage>
        <taxon>Eukaryota</taxon>
        <taxon>Metazoa</taxon>
        <taxon>Chordata</taxon>
        <taxon>Craniata</taxon>
        <taxon>Vertebrata</taxon>
        <taxon>Euteleostomi</taxon>
        <taxon>Mammalia</taxon>
        <taxon>Eutheria</taxon>
        <taxon>Laurasiatheria</taxon>
        <taxon>Artiodactyla</taxon>
        <taxon>Suina</taxon>
        <taxon>Suidae</taxon>
        <taxon>Sus</taxon>
    </lineage>
</organism>
<keyword evidence="5" id="KW-0217">Developmental protein</keyword>
<evidence type="ECO:0000313" key="28">
    <source>
        <dbReference type="Proteomes" id="UP000694722"/>
    </source>
</evidence>
<evidence type="ECO:0000256" key="2">
    <source>
        <dbReference type="ARBA" id="ARBA00004613"/>
    </source>
</evidence>
<keyword evidence="14" id="KW-0892">Osteogenesis</keyword>
<keyword evidence="6" id="KW-0964">Secreted</keyword>
<dbReference type="PANTHER" id="PTHR46448">
    <property type="entry name" value="PROTEIN KINASE DOMAIN-CONTAINING PROTEIN"/>
    <property type="match status" value="1"/>
</dbReference>
<feature type="compositionally biased region" description="Basic and acidic residues" evidence="25">
    <location>
        <begin position="402"/>
        <end position="419"/>
    </location>
</feature>
<evidence type="ECO:0000256" key="7">
    <source>
        <dbReference type="ARBA" id="ARBA00022553"/>
    </source>
</evidence>
<evidence type="ECO:0000256" key="10">
    <source>
        <dbReference type="ARBA" id="ARBA00022741"/>
    </source>
</evidence>
<dbReference type="GO" id="GO:0004715">
    <property type="term" value="F:non-membrane spanning protein tyrosine kinase activity"/>
    <property type="evidence" value="ECO:0007669"/>
    <property type="project" value="UniProtKB-EC"/>
</dbReference>
<feature type="compositionally biased region" description="Pro residues" evidence="25">
    <location>
        <begin position="380"/>
        <end position="396"/>
    </location>
</feature>
<evidence type="ECO:0000256" key="21">
    <source>
        <dbReference type="ARBA" id="ARBA00078617"/>
    </source>
</evidence>
<comment type="subcellular location">
    <subcellularLocation>
        <location evidence="1">Golgi apparatus</location>
    </subcellularLocation>
    <subcellularLocation>
        <location evidence="2">Secreted</location>
    </subcellularLocation>
</comment>
<dbReference type="EC" id="2.7.10.2" evidence="3"/>
<dbReference type="PROSITE" id="PS50011">
    <property type="entry name" value="PROTEIN_KINASE_DOM"/>
    <property type="match status" value="1"/>
</dbReference>
<protein>
    <recommendedName>
        <fullName evidence="20">Extracellular tyrosine-protein kinase PKDCC</fullName>
        <ecNumber evidence="3">2.7.10.2</ecNumber>
    </recommendedName>
    <alternativeName>
        <fullName evidence="21">Protein kinase domain-containing protein, cytoplasmic</fullName>
    </alternativeName>
    <alternativeName>
        <fullName evidence="22">Protein kinase-like protein SgK493</fullName>
    </alternativeName>
    <alternativeName>
        <fullName evidence="23">Sugen kinase 493</fullName>
    </alternativeName>
    <alternativeName>
        <fullName evidence="24">Vertebrate lonesome kinase</fullName>
    </alternativeName>
</protein>
<dbReference type="InterPro" id="IPR000719">
    <property type="entry name" value="Prot_kinase_dom"/>
</dbReference>
<dbReference type="AlphaFoldDB" id="A0A8D1BS05"/>
<feature type="compositionally biased region" description="Gly residues" evidence="25">
    <location>
        <begin position="247"/>
        <end position="261"/>
    </location>
</feature>
<keyword evidence="9" id="KW-0732">Signal</keyword>
<feature type="region of interest" description="Disordered" evidence="25">
    <location>
        <begin position="93"/>
        <end position="172"/>
    </location>
</feature>
<feature type="compositionally biased region" description="Pro residues" evidence="25">
    <location>
        <begin position="464"/>
        <end position="477"/>
    </location>
</feature>
<evidence type="ECO:0000256" key="16">
    <source>
        <dbReference type="ARBA" id="ARBA00023034"/>
    </source>
</evidence>
<dbReference type="SUPFAM" id="SSF56112">
    <property type="entry name" value="Protein kinase-like (PK-like)"/>
    <property type="match status" value="1"/>
</dbReference>
<dbReference type="Gene3D" id="1.10.510.10">
    <property type="entry name" value="Transferase(Phosphotransferase) domain 1"/>
    <property type="match status" value="1"/>
</dbReference>
<feature type="compositionally biased region" description="Gly residues" evidence="25">
    <location>
        <begin position="334"/>
        <end position="349"/>
    </location>
</feature>
<evidence type="ECO:0000256" key="25">
    <source>
        <dbReference type="SAM" id="MobiDB-lite"/>
    </source>
</evidence>
<evidence type="ECO:0000256" key="18">
    <source>
        <dbReference type="ARBA" id="ARBA00023180"/>
    </source>
</evidence>
<evidence type="ECO:0000256" key="3">
    <source>
        <dbReference type="ARBA" id="ARBA00011903"/>
    </source>
</evidence>
<evidence type="ECO:0000256" key="19">
    <source>
        <dbReference type="ARBA" id="ARBA00051942"/>
    </source>
</evidence>
<name>A0A8D1BS05_PIG</name>
<accession>A0A8D1BS05</accession>
<evidence type="ECO:0000256" key="23">
    <source>
        <dbReference type="ARBA" id="ARBA00080589"/>
    </source>
</evidence>
<evidence type="ECO:0000256" key="8">
    <source>
        <dbReference type="ARBA" id="ARBA00022679"/>
    </source>
</evidence>
<dbReference type="GO" id="GO:0005794">
    <property type="term" value="C:Golgi apparatus"/>
    <property type="evidence" value="ECO:0007669"/>
    <property type="project" value="UniProtKB-SubCell"/>
</dbReference>
<dbReference type="PANTHER" id="PTHR46448:SF3">
    <property type="entry name" value="EXTRACELLULAR TYROSINE-PROTEIN KINASE PKDCC"/>
    <property type="match status" value="1"/>
</dbReference>
<evidence type="ECO:0000256" key="22">
    <source>
        <dbReference type="ARBA" id="ARBA00079014"/>
    </source>
</evidence>
<dbReference type="Proteomes" id="UP000694722">
    <property type="component" value="Unplaced"/>
</dbReference>
<dbReference type="InterPro" id="IPR042983">
    <property type="entry name" value="PKDCC"/>
</dbReference>
<evidence type="ECO:0000256" key="13">
    <source>
        <dbReference type="ARBA" id="ARBA00022840"/>
    </source>
</evidence>
<keyword evidence="15" id="KW-0653">Protein transport</keyword>
<dbReference type="Pfam" id="PF12260">
    <property type="entry name" value="PIP49_C"/>
    <property type="match status" value="1"/>
</dbReference>
<feature type="region of interest" description="Disordered" evidence="25">
    <location>
        <begin position="379"/>
        <end position="478"/>
    </location>
</feature>
<dbReference type="GO" id="GO:0030154">
    <property type="term" value="P:cell differentiation"/>
    <property type="evidence" value="ECO:0007669"/>
    <property type="project" value="UniProtKB-KW"/>
</dbReference>
<evidence type="ECO:0000256" key="14">
    <source>
        <dbReference type="ARBA" id="ARBA00022855"/>
    </source>
</evidence>
<dbReference type="GO" id="GO:0015031">
    <property type="term" value="P:protein transport"/>
    <property type="evidence" value="ECO:0007669"/>
    <property type="project" value="UniProtKB-KW"/>
</dbReference>
<dbReference type="Ensembl" id="ENSSSCT00040000738.1">
    <property type="protein sequence ID" value="ENSSSCP00040000178.1"/>
    <property type="gene ID" value="ENSSSCG00040000643.1"/>
</dbReference>
<keyword evidence="10" id="KW-0547">Nucleotide-binding</keyword>
<keyword evidence="13" id="KW-0067">ATP-binding</keyword>
<feature type="compositionally biased region" description="Basic and acidic residues" evidence="25">
    <location>
        <begin position="131"/>
        <end position="144"/>
    </location>
</feature>
<keyword evidence="8" id="KW-0808">Transferase</keyword>
<evidence type="ECO:0000256" key="5">
    <source>
        <dbReference type="ARBA" id="ARBA00022473"/>
    </source>
</evidence>
<evidence type="ECO:0000256" key="9">
    <source>
        <dbReference type="ARBA" id="ARBA00022729"/>
    </source>
</evidence>
<keyword evidence="12" id="KW-0221">Differentiation</keyword>
<dbReference type="GO" id="GO:0001501">
    <property type="term" value="P:skeletal system development"/>
    <property type="evidence" value="ECO:0007669"/>
    <property type="project" value="UniProtKB-ARBA"/>
</dbReference>
<feature type="compositionally biased region" description="Low complexity" evidence="25">
    <location>
        <begin position="206"/>
        <end position="230"/>
    </location>
</feature>
<evidence type="ECO:0000256" key="1">
    <source>
        <dbReference type="ARBA" id="ARBA00004555"/>
    </source>
</evidence>
<evidence type="ECO:0000313" key="27">
    <source>
        <dbReference type="Ensembl" id="ENSSSCP00040000178.1"/>
    </source>
</evidence>
<feature type="compositionally biased region" description="Gly residues" evidence="25">
    <location>
        <begin position="269"/>
        <end position="285"/>
    </location>
</feature>
<evidence type="ECO:0000256" key="4">
    <source>
        <dbReference type="ARBA" id="ARBA00022448"/>
    </source>
</evidence>
<evidence type="ECO:0000256" key="20">
    <source>
        <dbReference type="ARBA" id="ARBA00072258"/>
    </source>
</evidence>
<feature type="compositionally biased region" description="Low complexity" evidence="25">
    <location>
        <begin position="321"/>
        <end position="333"/>
    </location>
</feature>
<sequence length="843" mass="89472">MHTLRRQSEPRMSVGTNALFAQTTSTHMVRDPLLTPSNCRVPEEGFDLGLQGQGKSEIRKQNKKLVEEVKEAISENFMIFPLIPEFLSHARSQVPAPQLQPSPSSAPESKTGRGAATRSSTPAPSAPRPWVAERAHWDHADPQHPDPAACPHRNPLPAGLAPSSSPPPCPAGSVSRFPVPLFGHPSPVIHPSPRTSRGRRRPLPFSPAGARGPRAGQGGSRLRAASQAGTAAGGGPAVSQRGRPGRAAGGGGAEDGLGPGAGRRRRRGAGAGAAPGLISGGGRAGGRQVSGRCAAREGPGPGSGQPGPCAQAAQGAGGALNGAASEPEPPRAGAGAGEPRGAGRPGGRGAMRRRRAAVAAGFCASFLLGSVLNVLFAPGSEPPRPGQSPGPSPAPGPGRRGGRGELARQIRARYEEVQRYSRGGPGPGAGRPERRRLMDLAPGGPGLQRPRPPRARPLPDGAPGWPPAPVPGSPGPGPRLGCAALRNVSGAQYVGSGYTKAVYRVRLPGGAAVALKAVDFSGHDLGSCVREFGARRGCYRLAAHKLLKEMVLLERLRHPNVLQLYGYCYQDSEDIPDTLTTITELGAPVEMIQLLQTSWEDRFRICLSLGRLLHHLAHSPLGSVTLLDFRPRQFVLVDGELKVTDLDDARVEETPCTGSADCMLEFPARNFTLPCSAQGWCEAMNEKRNLYNAYRFFFTYLLPHSAPPSLRPLLDSIVNATGELTWGVDETLAQLEKVLHLYRSGQYLQNSTAGSRAEYQRLPDSTIPQEDYRCWPSYHHGGCLLSVFNLAEAVDICESHAQCRAFVVTNQTTWTGRQLVFFKTGWSHVVPDPSKTTYVRASG</sequence>
<feature type="region of interest" description="Disordered" evidence="25">
    <location>
        <begin position="184"/>
        <end position="350"/>
    </location>
</feature>
<dbReference type="GO" id="GO:0005576">
    <property type="term" value="C:extracellular region"/>
    <property type="evidence" value="ECO:0007669"/>
    <property type="project" value="UniProtKB-SubCell"/>
</dbReference>
<evidence type="ECO:0000256" key="15">
    <source>
        <dbReference type="ARBA" id="ARBA00022927"/>
    </source>
</evidence>
<keyword evidence="18" id="KW-0325">Glycoprotein</keyword>
<keyword evidence="7" id="KW-0597">Phosphoprotein</keyword>
<keyword evidence="11" id="KW-0418">Kinase</keyword>
<evidence type="ECO:0000256" key="17">
    <source>
        <dbReference type="ARBA" id="ARBA00023137"/>
    </source>
</evidence>
<dbReference type="InterPro" id="IPR022049">
    <property type="entry name" value="FAM69_kinase_dom"/>
</dbReference>
<feature type="compositionally biased region" description="Low complexity" evidence="25">
    <location>
        <begin position="93"/>
        <end position="123"/>
    </location>
</feature>
<evidence type="ECO:0000256" key="6">
    <source>
        <dbReference type="ARBA" id="ARBA00022525"/>
    </source>
</evidence>